<dbReference type="GO" id="GO:0016020">
    <property type="term" value="C:membrane"/>
    <property type="evidence" value="ECO:0007669"/>
    <property type="project" value="UniProtKB-SubCell"/>
</dbReference>
<sequence length="231" mass="26500">ANLGKIILTQMDSHLHTPICFIIKHLAFIDLGNFTVICPKMLLAFFPIVIIRAFFSLFIYLAICSPLLYNVIISQRICHVLVGIPYIYSAFQALVFTIKIFTLTLFVSNVISHFYCDDVPLVLILCSNAQEIELTILFIYLFIYFFTYFLNWPYYLISSLLVILVSYLLILIVIFQMHSTQGRKRAFSTCGSHLSVAVVFCGSLPFMYIQPKFTHSFDTDKMASSQCKLCM</sequence>
<keyword evidence="7" id="KW-0807">Transducer</keyword>
<keyword evidence="3 8" id="KW-1133">Transmembrane helix</keyword>
<dbReference type="PANTHER" id="PTHR48018">
    <property type="entry name" value="OLFACTORY RECEPTOR"/>
    <property type="match status" value="1"/>
</dbReference>
<reference evidence="11" key="1">
    <citation type="submission" date="2017-08" db="EMBL/GenBank/DDBJ databases">
        <title>USMARCv1.0.</title>
        <authorList>
            <person name="Hannum G.I."/>
            <person name="Koren S."/>
            <person name="Schroeder S.G."/>
            <person name="Chin S.C."/>
            <person name="Nonneman D.J."/>
            <person name="Becker S.A."/>
            <person name="Rosen B.D."/>
            <person name="Bickhart D.M."/>
            <person name="Putnam N.H."/>
            <person name="Green R.E."/>
            <person name="Tuggle C.K."/>
            <person name="Liu H."/>
            <person name="Rohrer G.A."/>
            <person name="Warr A."/>
            <person name="Hall R."/>
            <person name="Kim K."/>
            <person name="Hume D.A."/>
            <person name="Talbot R."/>
            <person name="Chow W."/>
            <person name="Howe K."/>
            <person name="Schwartz A.S."/>
            <person name="Watson M."/>
            <person name="Archibald A.L."/>
            <person name="Phillippy A.M."/>
            <person name="Smith T.P.L."/>
        </authorList>
    </citation>
    <scope>NUCLEOTIDE SEQUENCE [LARGE SCALE GENOMIC DNA]</scope>
</reference>
<evidence type="ECO:0000256" key="5">
    <source>
        <dbReference type="ARBA" id="ARBA00023136"/>
    </source>
</evidence>
<evidence type="ECO:0000256" key="1">
    <source>
        <dbReference type="ARBA" id="ARBA00004141"/>
    </source>
</evidence>
<dbReference type="Pfam" id="PF13853">
    <property type="entry name" value="7tm_4"/>
    <property type="match status" value="1"/>
</dbReference>
<evidence type="ECO:0000313" key="10">
    <source>
        <dbReference type="Ensembl" id="ENSSSCP00070007540.1"/>
    </source>
</evidence>
<evidence type="ECO:0000256" key="2">
    <source>
        <dbReference type="ARBA" id="ARBA00022692"/>
    </source>
</evidence>
<evidence type="ECO:0000256" key="8">
    <source>
        <dbReference type="SAM" id="Phobius"/>
    </source>
</evidence>
<evidence type="ECO:0000256" key="3">
    <source>
        <dbReference type="ARBA" id="ARBA00022989"/>
    </source>
</evidence>
<keyword evidence="6" id="KW-0675">Receptor</keyword>
<keyword evidence="2 8" id="KW-0812">Transmembrane</keyword>
<dbReference type="SUPFAM" id="SSF81321">
    <property type="entry name" value="Family A G protein-coupled receptor-like"/>
    <property type="match status" value="1"/>
</dbReference>
<evidence type="ECO:0000256" key="6">
    <source>
        <dbReference type="ARBA" id="ARBA00023170"/>
    </source>
</evidence>
<dbReference type="Ensembl" id="ENSSSCT00070005356.1">
    <property type="protein sequence ID" value="ENSSSCP00070004352.1"/>
    <property type="gene ID" value="ENSSSCG00070002863.1"/>
</dbReference>
<keyword evidence="5 8" id="KW-0472">Membrane</keyword>
<protein>
    <recommendedName>
        <fullName evidence="9">G-protein coupled receptors family 1 profile domain-containing protein</fullName>
    </recommendedName>
</protein>
<name>A0A4X1SX86_PIG</name>
<dbReference type="Proteomes" id="UP000314985">
    <property type="component" value="Unassembled WGS sequence"/>
</dbReference>
<dbReference type="InterPro" id="IPR000725">
    <property type="entry name" value="Olfact_rcpt"/>
</dbReference>
<dbReference type="AlphaFoldDB" id="A0A4X1SX86"/>
<organism evidence="10 11">
    <name type="scientific">Sus scrofa</name>
    <name type="common">Pig</name>
    <dbReference type="NCBI Taxonomy" id="9823"/>
    <lineage>
        <taxon>Eukaryota</taxon>
        <taxon>Metazoa</taxon>
        <taxon>Chordata</taxon>
        <taxon>Craniata</taxon>
        <taxon>Vertebrata</taxon>
        <taxon>Euteleostomi</taxon>
        <taxon>Mammalia</taxon>
        <taxon>Eutheria</taxon>
        <taxon>Laurasiatheria</taxon>
        <taxon>Artiodactyla</taxon>
        <taxon>Suina</taxon>
        <taxon>Suidae</taxon>
        <taxon>Sus</taxon>
    </lineage>
</organism>
<feature type="transmembrane region" description="Helical" evidence="8">
    <location>
        <begin position="119"/>
        <end position="146"/>
    </location>
</feature>
<feature type="transmembrane region" description="Helical" evidence="8">
    <location>
        <begin position="187"/>
        <end position="209"/>
    </location>
</feature>
<accession>A0A4X1SX86</accession>
<reference evidence="10" key="2">
    <citation type="submission" date="2025-05" db="UniProtKB">
        <authorList>
            <consortium name="Ensembl"/>
        </authorList>
    </citation>
    <scope>IDENTIFICATION</scope>
</reference>
<proteinExistence type="predicted"/>
<comment type="subcellular location">
    <subcellularLocation>
        <location evidence="1">Membrane</location>
        <topology evidence="1">Multi-pass membrane protein</topology>
    </subcellularLocation>
</comment>
<dbReference type="GO" id="GO:0004984">
    <property type="term" value="F:olfactory receptor activity"/>
    <property type="evidence" value="ECO:0007669"/>
    <property type="project" value="InterPro"/>
</dbReference>
<dbReference type="Gene3D" id="1.20.1070.10">
    <property type="entry name" value="Rhodopsin 7-helix transmembrane proteins"/>
    <property type="match status" value="1"/>
</dbReference>
<evidence type="ECO:0000256" key="7">
    <source>
        <dbReference type="ARBA" id="ARBA00023224"/>
    </source>
</evidence>
<feature type="transmembrane region" description="Helical" evidence="8">
    <location>
        <begin position="152"/>
        <end position="175"/>
    </location>
</feature>
<evidence type="ECO:0000313" key="11">
    <source>
        <dbReference type="Proteomes" id="UP000314985"/>
    </source>
</evidence>
<dbReference type="PROSITE" id="PS50262">
    <property type="entry name" value="G_PROTEIN_RECEP_F1_2"/>
    <property type="match status" value="1"/>
</dbReference>
<evidence type="ECO:0000256" key="4">
    <source>
        <dbReference type="ARBA" id="ARBA00023040"/>
    </source>
</evidence>
<feature type="transmembrane region" description="Helical" evidence="8">
    <location>
        <begin position="83"/>
        <end position="107"/>
    </location>
</feature>
<keyword evidence="4" id="KW-0297">G-protein coupled receptor</keyword>
<feature type="transmembrane region" description="Helical" evidence="8">
    <location>
        <begin position="42"/>
        <end position="63"/>
    </location>
</feature>
<feature type="domain" description="G-protein coupled receptors family 1 profile" evidence="9">
    <location>
        <begin position="60"/>
        <end position="199"/>
    </location>
</feature>
<evidence type="ECO:0000259" key="9">
    <source>
        <dbReference type="PROSITE" id="PS50262"/>
    </source>
</evidence>
<dbReference type="InterPro" id="IPR017452">
    <property type="entry name" value="GPCR_Rhodpsn_7TM"/>
</dbReference>
<dbReference type="Ensembl" id="ENSSSCT00070009190.1">
    <property type="protein sequence ID" value="ENSSSCP00070007540.1"/>
    <property type="gene ID" value="ENSSSCG00070004869.1"/>
</dbReference>
<dbReference type="GO" id="GO:0004930">
    <property type="term" value="F:G protein-coupled receptor activity"/>
    <property type="evidence" value="ECO:0007669"/>
    <property type="project" value="UniProtKB-KW"/>
</dbReference>